<evidence type="ECO:0000259" key="1">
    <source>
        <dbReference type="Pfam" id="PF10536"/>
    </source>
</evidence>
<gene>
    <name evidence="2" type="ORF">Sradi_5661600</name>
</gene>
<dbReference type="InterPro" id="IPR019557">
    <property type="entry name" value="AminoTfrase-like_pln_mobile"/>
</dbReference>
<dbReference type="Pfam" id="PF10536">
    <property type="entry name" value="PMD"/>
    <property type="match status" value="1"/>
</dbReference>
<dbReference type="PANTHER" id="PTHR46033:SF8">
    <property type="entry name" value="PROTEIN MAINTENANCE OF MERISTEMS-LIKE"/>
    <property type="match status" value="1"/>
</dbReference>
<sequence>MDITQDFGPRDPSVLYQQENHLSQNVAAGVTDSILHVRRGGLTFSQLLQKAPRHPRVLQLLYEMGFYGVLRCGHIEIDNHLVTALVERWRPETHTFHFPVGEATVTLQDIALLWGLPIAGHPVVGKDSKKTTEEWQDYCLRWLGFRPDTSSLRRSNLKMSTLTQRLLNHPVNDDSNLVEVMQEARICALCLLSGVMCPDAQGSHVSLFYLRYMENICDTGSYSWGTAVLGYLYRELCVAAQIGKVNIGGAMHLLQIWAWSRITTLTPQKVDDKIAMGPIVVDEDNILPIPPYGARWTMQMTLKHTVKNSLRIFREMFDRMVPGEFIWQPYDMDSDEVRLLPDAAAPHLWTAKCPLIHHAIVEIHHAERVLRQFGMIQDIPPLPDVSERKLHSIDRRGRHGEDWAWYHREYVAQWANVQELVVSKPMIQPGGPSMVDDYMPWYYQITRIRVSKSLQPNTIGYHPTNLSDWQYVVDRLKQIVVSCDTTNNDDLQALNQLRVTCRGIATDLIDYSRARYPAAQMHDLVQDSSQSECYSTSKRQRLIEMSSSSSRQDSDTVELGDNLLRL</sequence>
<dbReference type="GO" id="GO:0010073">
    <property type="term" value="P:meristem maintenance"/>
    <property type="evidence" value="ECO:0007669"/>
    <property type="project" value="InterPro"/>
</dbReference>
<evidence type="ECO:0000313" key="2">
    <source>
        <dbReference type="EMBL" id="KAL0312623.1"/>
    </source>
</evidence>
<name>A0AAW2L3S5_SESRA</name>
<comment type="caution">
    <text evidence="2">The sequence shown here is derived from an EMBL/GenBank/DDBJ whole genome shotgun (WGS) entry which is preliminary data.</text>
</comment>
<dbReference type="EMBL" id="JACGWJ010000026">
    <property type="protein sequence ID" value="KAL0312623.1"/>
    <property type="molecule type" value="Genomic_DNA"/>
</dbReference>
<proteinExistence type="predicted"/>
<feature type="domain" description="Aminotransferase-like plant mobile" evidence="1">
    <location>
        <begin position="65"/>
        <end position="442"/>
    </location>
</feature>
<dbReference type="InterPro" id="IPR044824">
    <property type="entry name" value="MAIN-like"/>
</dbReference>
<organism evidence="2">
    <name type="scientific">Sesamum radiatum</name>
    <name type="common">Black benniseed</name>
    <dbReference type="NCBI Taxonomy" id="300843"/>
    <lineage>
        <taxon>Eukaryota</taxon>
        <taxon>Viridiplantae</taxon>
        <taxon>Streptophyta</taxon>
        <taxon>Embryophyta</taxon>
        <taxon>Tracheophyta</taxon>
        <taxon>Spermatophyta</taxon>
        <taxon>Magnoliopsida</taxon>
        <taxon>eudicotyledons</taxon>
        <taxon>Gunneridae</taxon>
        <taxon>Pentapetalae</taxon>
        <taxon>asterids</taxon>
        <taxon>lamiids</taxon>
        <taxon>Lamiales</taxon>
        <taxon>Pedaliaceae</taxon>
        <taxon>Sesamum</taxon>
    </lineage>
</organism>
<reference evidence="2" key="2">
    <citation type="journal article" date="2024" name="Plant">
        <title>Genomic evolution and insights into agronomic trait innovations of Sesamum species.</title>
        <authorList>
            <person name="Miao H."/>
            <person name="Wang L."/>
            <person name="Qu L."/>
            <person name="Liu H."/>
            <person name="Sun Y."/>
            <person name="Le M."/>
            <person name="Wang Q."/>
            <person name="Wei S."/>
            <person name="Zheng Y."/>
            <person name="Lin W."/>
            <person name="Duan Y."/>
            <person name="Cao H."/>
            <person name="Xiong S."/>
            <person name="Wang X."/>
            <person name="Wei L."/>
            <person name="Li C."/>
            <person name="Ma Q."/>
            <person name="Ju M."/>
            <person name="Zhao R."/>
            <person name="Li G."/>
            <person name="Mu C."/>
            <person name="Tian Q."/>
            <person name="Mei H."/>
            <person name="Zhang T."/>
            <person name="Gao T."/>
            <person name="Zhang H."/>
        </authorList>
    </citation>
    <scope>NUCLEOTIDE SEQUENCE</scope>
    <source>
        <strain evidence="2">G02</strain>
    </source>
</reference>
<reference evidence="2" key="1">
    <citation type="submission" date="2020-06" db="EMBL/GenBank/DDBJ databases">
        <authorList>
            <person name="Li T."/>
            <person name="Hu X."/>
            <person name="Zhang T."/>
            <person name="Song X."/>
            <person name="Zhang H."/>
            <person name="Dai N."/>
            <person name="Sheng W."/>
            <person name="Hou X."/>
            <person name="Wei L."/>
        </authorList>
    </citation>
    <scope>NUCLEOTIDE SEQUENCE</scope>
    <source>
        <strain evidence="2">G02</strain>
        <tissue evidence="2">Leaf</tissue>
    </source>
</reference>
<protein>
    <submittedName>
        <fullName evidence="2">Serine/threonine-protein phosphatase 7 long form</fullName>
    </submittedName>
</protein>
<dbReference type="AlphaFoldDB" id="A0AAW2L3S5"/>
<dbReference type="PANTHER" id="PTHR46033">
    <property type="entry name" value="PROTEIN MAIN-LIKE 2"/>
    <property type="match status" value="1"/>
</dbReference>
<accession>A0AAW2L3S5</accession>